<organism evidence="2 3">
    <name type="scientific">Biomphalaria glabrata</name>
    <name type="common">Bloodfluke planorb</name>
    <name type="synonym">Freshwater snail</name>
    <dbReference type="NCBI Taxonomy" id="6526"/>
    <lineage>
        <taxon>Eukaryota</taxon>
        <taxon>Metazoa</taxon>
        <taxon>Spiralia</taxon>
        <taxon>Lophotrochozoa</taxon>
        <taxon>Mollusca</taxon>
        <taxon>Gastropoda</taxon>
        <taxon>Heterobranchia</taxon>
        <taxon>Euthyneura</taxon>
        <taxon>Panpulmonata</taxon>
        <taxon>Hygrophila</taxon>
        <taxon>Lymnaeoidea</taxon>
        <taxon>Planorbidae</taxon>
        <taxon>Biomphalaria</taxon>
    </lineage>
</organism>
<accession>A0A2C9LAY1</accession>
<name>A0A2C9LAY1_BIOGL</name>
<dbReference type="SUPFAM" id="SSF56317">
    <property type="entry name" value="Carbon-nitrogen hydrolase"/>
    <property type="match status" value="1"/>
</dbReference>
<dbReference type="STRING" id="6526.A0A2C9LAY1"/>
<dbReference type="AlphaFoldDB" id="A0A2C9LAY1"/>
<dbReference type="VEuPathDB" id="VectorBase:BGLB029123"/>
<protein>
    <recommendedName>
        <fullName evidence="1">CN hydrolase domain-containing protein</fullName>
    </recommendedName>
</protein>
<dbReference type="Gene3D" id="3.60.110.10">
    <property type="entry name" value="Carbon-nitrogen hydrolase"/>
    <property type="match status" value="1"/>
</dbReference>
<dbReference type="Proteomes" id="UP000076420">
    <property type="component" value="Unassembled WGS sequence"/>
</dbReference>
<dbReference type="InterPro" id="IPR003010">
    <property type="entry name" value="C-N_Hydrolase"/>
</dbReference>
<dbReference type="InterPro" id="IPR036526">
    <property type="entry name" value="C-N_Hydrolase_sf"/>
</dbReference>
<evidence type="ECO:0000259" key="1">
    <source>
        <dbReference type="PROSITE" id="PS50263"/>
    </source>
</evidence>
<evidence type="ECO:0000313" key="2">
    <source>
        <dbReference type="EnsemblMetazoa" id="BGLB029123-PA"/>
    </source>
</evidence>
<dbReference type="VEuPathDB" id="VectorBase:BGLAX_038832"/>
<dbReference type="InterPro" id="IPR036265">
    <property type="entry name" value="HIT-like_sf"/>
</dbReference>
<dbReference type="PANTHER" id="PTHR23088:SF27">
    <property type="entry name" value="DEAMINATED GLUTATHIONE AMIDASE"/>
    <property type="match status" value="1"/>
</dbReference>
<proteinExistence type="predicted"/>
<evidence type="ECO:0000313" key="3">
    <source>
        <dbReference type="Proteomes" id="UP000076420"/>
    </source>
</evidence>
<feature type="domain" description="CN hydrolase" evidence="1">
    <location>
        <begin position="1"/>
        <end position="26"/>
    </location>
</feature>
<dbReference type="KEGG" id="bgt:106074880"/>
<gene>
    <name evidence="2" type="primary">106074880</name>
</gene>
<dbReference type="PANTHER" id="PTHR23088">
    <property type="entry name" value="NITRILASE-RELATED"/>
    <property type="match status" value="1"/>
</dbReference>
<dbReference type="EnsemblMetazoa" id="BGLB029123-RA">
    <property type="protein sequence ID" value="BGLB029123-PA"/>
    <property type="gene ID" value="BGLB029123"/>
</dbReference>
<reference evidence="2" key="1">
    <citation type="submission" date="2020-05" db="UniProtKB">
        <authorList>
            <consortium name="EnsemblMetazoa"/>
        </authorList>
    </citation>
    <scope>IDENTIFICATION</scope>
    <source>
        <strain evidence="2">BB02</strain>
    </source>
</reference>
<dbReference type="PROSITE" id="PS50263">
    <property type="entry name" value="CN_HYDROLASE"/>
    <property type="match status" value="1"/>
</dbReference>
<sequence length="111" mass="12515">MVVDPWGAIIAQCSEGVGLCLAEIDLDYVAKVRSEMPVWQHRRTDLYGRVTALHSDSSIISPEEQDSYQFGHVTIKSSQVFYRTLLSLAFVNNKPVLPGRIFLFCSVNLLR</sequence>
<dbReference type="Gene3D" id="3.30.428.10">
    <property type="entry name" value="HIT-like"/>
    <property type="match status" value="1"/>
</dbReference>